<accession>A0ABS5JSX0</accession>
<feature type="transmembrane region" description="Helical" evidence="6">
    <location>
        <begin position="418"/>
        <end position="439"/>
    </location>
</feature>
<feature type="transmembrane region" description="Helical" evidence="6">
    <location>
        <begin position="459"/>
        <end position="476"/>
    </location>
</feature>
<protein>
    <recommendedName>
        <fullName evidence="7">Na+/H+ antiporter NhaC-like C-terminal domain-containing protein</fullName>
    </recommendedName>
</protein>
<dbReference type="RefSeq" id="WP_212214964.1">
    <property type="nucleotide sequence ID" value="NZ_JAGUCO010000003.1"/>
</dbReference>
<feature type="transmembrane region" description="Helical" evidence="6">
    <location>
        <begin position="595"/>
        <end position="612"/>
    </location>
</feature>
<evidence type="ECO:0000256" key="6">
    <source>
        <dbReference type="SAM" id="Phobius"/>
    </source>
</evidence>
<comment type="subcellular location">
    <subcellularLocation>
        <location evidence="1">Cell membrane</location>
        <topology evidence="1">Multi-pass membrane protein</topology>
    </subcellularLocation>
</comment>
<gene>
    <name evidence="8" type="ORF">KEM10_06350</name>
</gene>
<feature type="transmembrane region" description="Helical" evidence="6">
    <location>
        <begin position="132"/>
        <end position="155"/>
    </location>
</feature>
<evidence type="ECO:0000256" key="2">
    <source>
        <dbReference type="ARBA" id="ARBA00022475"/>
    </source>
</evidence>
<evidence type="ECO:0000313" key="8">
    <source>
        <dbReference type="EMBL" id="MBS2097895.1"/>
    </source>
</evidence>
<name>A0ABS5JSX0_9BACT</name>
<evidence type="ECO:0000256" key="3">
    <source>
        <dbReference type="ARBA" id="ARBA00022692"/>
    </source>
</evidence>
<dbReference type="Proteomes" id="UP000708576">
    <property type="component" value="Unassembled WGS sequence"/>
</dbReference>
<dbReference type="PANTHER" id="PTHR43478">
    <property type="entry name" value="NA+/H+ ANTIPORTER-RELATED"/>
    <property type="match status" value="1"/>
</dbReference>
<evidence type="ECO:0000256" key="1">
    <source>
        <dbReference type="ARBA" id="ARBA00004651"/>
    </source>
</evidence>
<keyword evidence="5 6" id="KW-0472">Membrane</keyword>
<keyword evidence="9" id="KW-1185">Reference proteome</keyword>
<evidence type="ECO:0000259" key="7">
    <source>
        <dbReference type="Pfam" id="PF03553"/>
    </source>
</evidence>
<keyword evidence="2" id="KW-1003">Cell membrane</keyword>
<feature type="transmembrane region" description="Helical" evidence="6">
    <location>
        <begin position="300"/>
        <end position="323"/>
    </location>
</feature>
<organism evidence="8 9">
    <name type="scientific">Carboxylicivirga linearis</name>
    <dbReference type="NCBI Taxonomy" id="1628157"/>
    <lineage>
        <taxon>Bacteria</taxon>
        <taxon>Pseudomonadati</taxon>
        <taxon>Bacteroidota</taxon>
        <taxon>Bacteroidia</taxon>
        <taxon>Marinilabiliales</taxon>
        <taxon>Marinilabiliaceae</taxon>
        <taxon>Carboxylicivirga</taxon>
    </lineage>
</organism>
<dbReference type="InterPro" id="IPR018461">
    <property type="entry name" value="Na/H_Antiport_NhaC-like_C"/>
</dbReference>
<dbReference type="Pfam" id="PF03553">
    <property type="entry name" value="Na_H_antiporter"/>
    <property type="match status" value="1"/>
</dbReference>
<feature type="transmembrane region" description="Helical" evidence="6">
    <location>
        <begin position="175"/>
        <end position="197"/>
    </location>
</feature>
<proteinExistence type="predicted"/>
<feature type="transmembrane region" description="Helical" evidence="6">
    <location>
        <begin position="106"/>
        <end position="125"/>
    </location>
</feature>
<comment type="caution">
    <text evidence="8">The sequence shown here is derived from an EMBL/GenBank/DDBJ whole genome shotgun (WGS) entry which is preliminary data.</text>
</comment>
<sequence>MAITFTSAFKRILFLLLITFTFATTLTANDLTLSLPPAVMKGIDATVRVEGIDKITNTSPKLLINGVRVDLEKDKNGFHTEYSFDEPSEVQVIMPGKVISKNVNPIPLWLSILPPLIAIIMALITKEVFSSLFVGLLFGTATLYKYAGANFFIAIGKGALAIVDTYLMEALLDPGHISIIIFSMLIGGMVTLISMNGGMKGIVNILSKYANSRRSGQFITYLMGLVIFFDDYANTLVVGNTMRPVTDKLKISREKLAYLVDSTSAPIAAIAFITTWIGAELSYIQEGIVNLGLETTPYSVFLNSLQYSFYPILTLVFVALLIWQRREFGPMLSAEKQVTQNSIESIKNEGKRNPQIMKELEVAENINPRWYNAVIPISVVVIGTLIGLFYTGWDAATWSNKSISITTKISQIIGDADVFSALVWSSLSGVFTALLLTTAQRLLTMKESIEGIINGFKTMFHALLILSLAWSLALLTTHLHTADFITQILTSINISPVFIPALTFIFSAFIAFSTGSSWGTMAIIYPLMLPAVWKLGLDAGLSHDDIMPLFYNVVSAVLAGSVLGDHCSPISDTTILSSLACSCNHIHHVRTQMPYALTVAGVAVLMGTLPVAFGLPVWISYLMSIGILFLIVRLVGKKI</sequence>
<keyword evidence="4 6" id="KW-1133">Transmembrane helix</keyword>
<feature type="transmembrane region" description="Helical" evidence="6">
    <location>
        <begin position="370"/>
        <end position="393"/>
    </location>
</feature>
<dbReference type="EMBL" id="JAGUCO010000003">
    <property type="protein sequence ID" value="MBS2097895.1"/>
    <property type="molecule type" value="Genomic_DNA"/>
</dbReference>
<evidence type="ECO:0000313" key="9">
    <source>
        <dbReference type="Proteomes" id="UP000708576"/>
    </source>
</evidence>
<evidence type="ECO:0000256" key="5">
    <source>
        <dbReference type="ARBA" id="ARBA00023136"/>
    </source>
</evidence>
<feature type="transmembrane region" description="Helical" evidence="6">
    <location>
        <begin position="618"/>
        <end position="636"/>
    </location>
</feature>
<feature type="transmembrane region" description="Helical" evidence="6">
    <location>
        <begin position="488"/>
        <end position="512"/>
    </location>
</feature>
<dbReference type="PANTHER" id="PTHR43478:SF1">
    <property type="entry name" value="NA+_H+ ANTIPORTER NHAC-LIKE C-TERMINAL DOMAIN-CONTAINING PROTEIN"/>
    <property type="match status" value="1"/>
</dbReference>
<keyword evidence="3 6" id="KW-0812">Transmembrane</keyword>
<feature type="domain" description="Na+/H+ antiporter NhaC-like C-terminal" evidence="7">
    <location>
        <begin position="273"/>
        <end position="606"/>
    </location>
</feature>
<reference evidence="8 9" key="1">
    <citation type="journal article" date="2015" name="Int. J. Syst. Evol. Microbiol.">
        <title>Carboxylicivirga linearis sp. nov., isolated from a sea cucumber culture pond.</title>
        <authorList>
            <person name="Wang F.Q."/>
            <person name="Zhou Y.X."/>
            <person name="Lin X.Z."/>
            <person name="Chen G.J."/>
            <person name="Du Z.J."/>
        </authorList>
    </citation>
    <scope>NUCLEOTIDE SEQUENCE [LARGE SCALE GENOMIC DNA]</scope>
    <source>
        <strain evidence="8 9">FB218</strain>
    </source>
</reference>
<evidence type="ECO:0000256" key="4">
    <source>
        <dbReference type="ARBA" id="ARBA00022989"/>
    </source>
</evidence>
<feature type="transmembrane region" description="Helical" evidence="6">
    <location>
        <begin position="257"/>
        <end position="279"/>
    </location>
</feature>